<feature type="transmembrane region" description="Helical" evidence="1">
    <location>
        <begin position="18"/>
        <end position="38"/>
    </location>
</feature>
<keyword evidence="1" id="KW-0812">Transmembrane</keyword>
<keyword evidence="1" id="KW-1133">Transmembrane helix</keyword>
<keyword evidence="1" id="KW-0472">Membrane</keyword>
<dbReference type="OrthoDB" id="226477at2"/>
<evidence type="ECO:0000256" key="1">
    <source>
        <dbReference type="SAM" id="Phobius"/>
    </source>
</evidence>
<sequence length="619" mass="68607">MFGTFVILKGHRQHRRGVFIVLASIIMIVLFAFLSLGLDTGLISLEQTRLQNAVDSAALAASQEITSSVHAAGDDGADPNSIAVEQAKAMAIDVAERNGVYVDPDQDIIFGKRTYNEGTGKWDITWNAEPYNVVKVIARRDQPNMSARDSKLPLAFGWAVGTPTIDLRAEAIAFVEARDMVVVLDFSGSMNDDSKYSAISRLGQGPIEENMTNIINAMNPNLGDLTFEQSYLRIVGDPPSNYGAPQNVVTFKDREVYVESTKNISRVKLYFDNGRSQTFNTSGTSGTYSGSGSNNGRKIETVYVKAGNASGNGEKFEDTNSAVKRAFGLDDVPYPYERGSWDEFINYCRDNVPSNTGNRQKYGKLNYCDYILNNRYHHYETEDFWKAPHYPFHAVKEGFTLFLGFLEDLDFGDEVGIVSYDESSRVEHTLNDDDTYASLNGDWISDDYTTLNTIQRHKQAAHYGTYTAMGFGVNEADELLKNHSRHGARPTIVLMTDGNANRYQSGWSLPHDWNWNELTDYDGDGQADYTTNDRSKQYAIWEAVQAHKRGVTIHTMSVGASADREVMTAIANACGGIHISVPGGATIAELQSQMLEAFRQIAAKVPPPQLVYDLSQASE</sequence>
<dbReference type="Pfam" id="PF13400">
    <property type="entry name" value="Tad"/>
    <property type="match status" value="1"/>
</dbReference>
<dbReference type="InterPro" id="IPR036465">
    <property type="entry name" value="vWFA_dom_sf"/>
</dbReference>
<dbReference type="InterPro" id="IPR002035">
    <property type="entry name" value="VWF_A"/>
</dbReference>
<evidence type="ECO:0000259" key="2">
    <source>
        <dbReference type="PROSITE" id="PS50234"/>
    </source>
</evidence>
<dbReference type="PROSITE" id="PS50234">
    <property type="entry name" value="VWFA"/>
    <property type="match status" value="1"/>
</dbReference>
<evidence type="ECO:0000313" key="4">
    <source>
        <dbReference type="Proteomes" id="UP000239388"/>
    </source>
</evidence>
<reference evidence="3 4" key="1">
    <citation type="submission" date="2018-02" db="EMBL/GenBank/DDBJ databases">
        <title>Comparative genomes isolates from brazilian mangrove.</title>
        <authorList>
            <person name="Araujo J.E."/>
            <person name="Taketani R.G."/>
            <person name="Silva M.C.P."/>
            <person name="Loureco M.V."/>
            <person name="Andreote F.D."/>
        </authorList>
    </citation>
    <scope>NUCLEOTIDE SEQUENCE [LARGE SCALE GENOMIC DNA]</scope>
    <source>
        <strain evidence="3 4">NAP PRIS-MGV</strain>
    </source>
</reference>
<dbReference type="AlphaFoldDB" id="A0A2S8FI21"/>
<dbReference type="SUPFAM" id="SSF53300">
    <property type="entry name" value="vWA-like"/>
    <property type="match status" value="1"/>
</dbReference>
<gene>
    <name evidence="3" type="ORF">C5Y98_20170</name>
</gene>
<comment type="caution">
    <text evidence="3">The sequence shown here is derived from an EMBL/GenBank/DDBJ whole genome shotgun (WGS) entry which is preliminary data.</text>
</comment>
<feature type="domain" description="VWFA" evidence="2">
    <location>
        <begin position="405"/>
        <end position="598"/>
    </location>
</feature>
<dbReference type="InterPro" id="IPR028087">
    <property type="entry name" value="Tad_N"/>
</dbReference>
<dbReference type="EMBL" id="PUIB01000019">
    <property type="protein sequence ID" value="PQO31730.1"/>
    <property type="molecule type" value="Genomic_DNA"/>
</dbReference>
<dbReference type="RefSeq" id="WP_105356894.1">
    <property type="nucleotide sequence ID" value="NZ_PUIB01000019.1"/>
</dbReference>
<dbReference type="Gene3D" id="3.40.50.410">
    <property type="entry name" value="von Willebrand factor, type A domain"/>
    <property type="match status" value="1"/>
</dbReference>
<dbReference type="Pfam" id="PF09977">
    <property type="entry name" value="Tad_C"/>
    <property type="match status" value="1"/>
</dbReference>
<proteinExistence type="predicted"/>
<organism evidence="3 4">
    <name type="scientific">Blastopirellula marina</name>
    <dbReference type="NCBI Taxonomy" id="124"/>
    <lineage>
        <taxon>Bacteria</taxon>
        <taxon>Pseudomonadati</taxon>
        <taxon>Planctomycetota</taxon>
        <taxon>Planctomycetia</taxon>
        <taxon>Pirellulales</taxon>
        <taxon>Pirellulaceae</taxon>
        <taxon>Blastopirellula</taxon>
    </lineage>
</organism>
<evidence type="ECO:0000313" key="3">
    <source>
        <dbReference type="EMBL" id="PQO31730.1"/>
    </source>
</evidence>
<dbReference type="Proteomes" id="UP000239388">
    <property type="component" value="Unassembled WGS sequence"/>
</dbReference>
<dbReference type="InterPro" id="IPR018705">
    <property type="entry name" value="DUF2134_membrane"/>
</dbReference>
<dbReference type="CDD" id="cd00198">
    <property type="entry name" value="vWFA"/>
    <property type="match status" value="1"/>
</dbReference>
<protein>
    <recommendedName>
        <fullName evidence="2">VWFA domain-containing protein</fullName>
    </recommendedName>
</protein>
<accession>A0A2S8FI21</accession>
<name>A0A2S8FI21_9BACT</name>